<dbReference type="SUPFAM" id="SSF56801">
    <property type="entry name" value="Acetyl-CoA synthetase-like"/>
    <property type="match status" value="1"/>
</dbReference>
<accession>A0A3B0SLZ3</accession>
<dbReference type="GO" id="GO:0016207">
    <property type="term" value="F:4-coumarate-CoA ligase activity"/>
    <property type="evidence" value="ECO:0007669"/>
    <property type="project" value="UniProtKB-EC"/>
</dbReference>
<protein>
    <submittedName>
        <fullName evidence="1">4-coumarate--CoA ligase</fullName>
        <ecNumber evidence="1">6.2.1.12</ecNumber>
    </submittedName>
</protein>
<gene>
    <name evidence="1" type="ORF">MNBD_ALPHA05-2138</name>
</gene>
<dbReference type="EC" id="6.2.1.12" evidence="1"/>
<evidence type="ECO:0000313" key="1">
    <source>
        <dbReference type="EMBL" id="VAW05253.1"/>
    </source>
</evidence>
<name>A0A3B0SLZ3_9ZZZZ</name>
<dbReference type="AlphaFoldDB" id="A0A3B0SLZ3"/>
<sequence length="395" mass="43874">MKSFLITEEQIARVIGGAAADEVSRRFNRHFDFLTIASWTAETPLGEGGIALSAEEIKACGGRAAEFFGLERSFLEDQPATTITDWAAAIASAISQKLDRFTFKSAARDERRAARTHKAEEVFQDAAAAANILYGRRRLLSFVAPHSLLGFELTIVTPNLQRIESLDARGKTPEALTQTMAYGDVLVATPTLWRYMMREELAAPDNTMAVSFGEPMTQELAAEMRKAGFGVLRELYGSTETGLIAWRDAPGEPFVLFDHWRYDNDRLIRLTPDGGEREVEASDFLEWKSKRSFDLSGRRDGAVQIGAVNVIPGDVAARLCDHGLVADCAISVGRRGDGVDRLIAHIVLKKGVAPDERSAREIDVWCRTELRQQERPRIFHFEQALSSEKPSLTDR</sequence>
<dbReference type="EMBL" id="UOEH01000464">
    <property type="protein sequence ID" value="VAW05253.1"/>
    <property type="molecule type" value="Genomic_DNA"/>
</dbReference>
<dbReference type="InterPro" id="IPR042099">
    <property type="entry name" value="ANL_N_sf"/>
</dbReference>
<dbReference type="Gene3D" id="3.30.300.30">
    <property type="match status" value="1"/>
</dbReference>
<dbReference type="Gene3D" id="3.40.50.12780">
    <property type="entry name" value="N-terminal domain of ligase-like"/>
    <property type="match status" value="1"/>
</dbReference>
<reference evidence="1" key="1">
    <citation type="submission" date="2018-06" db="EMBL/GenBank/DDBJ databases">
        <authorList>
            <person name="Zhirakovskaya E."/>
        </authorList>
    </citation>
    <scope>NUCLEOTIDE SEQUENCE</scope>
</reference>
<proteinExistence type="predicted"/>
<dbReference type="InterPro" id="IPR045851">
    <property type="entry name" value="AMP-bd_C_sf"/>
</dbReference>
<keyword evidence="1" id="KW-0436">Ligase</keyword>
<organism evidence="1">
    <name type="scientific">hydrothermal vent metagenome</name>
    <dbReference type="NCBI Taxonomy" id="652676"/>
    <lineage>
        <taxon>unclassified sequences</taxon>
        <taxon>metagenomes</taxon>
        <taxon>ecological metagenomes</taxon>
    </lineage>
</organism>